<sequence>MSTIKIRSVAPEDNKALAQVIRDVLIEMGVPKVGTAYEDEALDIMYETYDVPRKRYFVVEEDGKIIGGAGIAQLEKEDSEICELQKMYFLPEARGKGLGSQMMSTCLNFAKEQGFTKCYLETMPYMKEARKLYGRVGFKALDKPMGDTGHYSCQAWMIKDL</sequence>
<evidence type="ECO:0000256" key="1">
    <source>
        <dbReference type="ARBA" id="ARBA00022679"/>
    </source>
</evidence>
<dbReference type="PANTHER" id="PTHR13947:SF37">
    <property type="entry name" value="LD18367P"/>
    <property type="match status" value="1"/>
</dbReference>
<dbReference type="GO" id="GO:0008080">
    <property type="term" value="F:N-acetyltransferase activity"/>
    <property type="evidence" value="ECO:0007669"/>
    <property type="project" value="InterPro"/>
</dbReference>
<evidence type="ECO:0000313" key="3">
    <source>
        <dbReference type="EMBL" id="SEM11860.1"/>
    </source>
</evidence>
<evidence type="ECO:0000259" key="2">
    <source>
        <dbReference type="PROSITE" id="PS51186"/>
    </source>
</evidence>
<dbReference type="CDD" id="cd04301">
    <property type="entry name" value="NAT_SF"/>
    <property type="match status" value="1"/>
</dbReference>
<dbReference type="AlphaFoldDB" id="A0A1H7VRR7"/>
<dbReference type="InterPro" id="IPR050769">
    <property type="entry name" value="NAT_camello-type"/>
</dbReference>
<keyword evidence="4" id="KW-1185">Reference proteome</keyword>
<dbReference type="PANTHER" id="PTHR13947">
    <property type="entry name" value="GNAT FAMILY N-ACETYLTRANSFERASE"/>
    <property type="match status" value="1"/>
</dbReference>
<accession>A0A1H7VRR7</accession>
<dbReference type="SUPFAM" id="SSF55729">
    <property type="entry name" value="Acyl-CoA N-acyltransferases (Nat)"/>
    <property type="match status" value="1"/>
</dbReference>
<protein>
    <submittedName>
        <fullName evidence="3">Putative acetyltransferase</fullName>
    </submittedName>
</protein>
<proteinExistence type="predicted"/>
<dbReference type="PROSITE" id="PS51186">
    <property type="entry name" value="GNAT"/>
    <property type="match status" value="1"/>
</dbReference>
<dbReference type="InterPro" id="IPR000182">
    <property type="entry name" value="GNAT_dom"/>
</dbReference>
<reference evidence="3 4" key="1">
    <citation type="submission" date="2016-10" db="EMBL/GenBank/DDBJ databases">
        <authorList>
            <person name="de Groot N.N."/>
        </authorList>
    </citation>
    <scope>NUCLEOTIDE SEQUENCE [LARGE SCALE GENOMIC DNA]</scope>
    <source>
        <strain evidence="3 4">DSM 25232</strain>
    </source>
</reference>
<keyword evidence="1 3" id="KW-0808">Transferase</keyword>
<dbReference type="RefSeq" id="WP_091411968.1">
    <property type="nucleotide sequence ID" value="NZ_FOAB01000009.1"/>
</dbReference>
<dbReference type="Pfam" id="PF00583">
    <property type="entry name" value="Acetyltransf_1"/>
    <property type="match status" value="1"/>
</dbReference>
<name>A0A1H7VRR7_AQUAM</name>
<dbReference type="STRING" id="1038014.SAMN04487910_4161"/>
<dbReference type="Gene3D" id="3.40.630.30">
    <property type="match status" value="1"/>
</dbReference>
<dbReference type="OrthoDB" id="5419426at2"/>
<gene>
    <name evidence="3" type="ORF">SAMN04487910_4161</name>
</gene>
<dbReference type="InterPro" id="IPR016181">
    <property type="entry name" value="Acyl_CoA_acyltransferase"/>
</dbReference>
<organism evidence="3 4">
    <name type="scientific">Aquimarina amphilecti</name>
    <dbReference type="NCBI Taxonomy" id="1038014"/>
    <lineage>
        <taxon>Bacteria</taxon>
        <taxon>Pseudomonadati</taxon>
        <taxon>Bacteroidota</taxon>
        <taxon>Flavobacteriia</taxon>
        <taxon>Flavobacteriales</taxon>
        <taxon>Flavobacteriaceae</taxon>
        <taxon>Aquimarina</taxon>
    </lineage>
</organism>
<dbReference type="Proteomes" id="UP000198521">
    <property type="component" value="Unassembled WGS sequence"/>
</dbReference>
<evidence type="ECO:0000313" key="4">
    <source>
        <dbReference type="Proteomes" id="UP000198521"/>
    </source>
</evidence>
<feature type="domain" description="N-acetyltransferase" evidence="2">
    <location>
        <begin position="4"/>
        <end position="161"/>
    </location>
</feature>
<dbReference type="EMBL" id="FOAB01000009">
    <property type="protein sequence ID" value="SEM11860.1"/>
    <property type="molecule type" value="Genomic_DNA"/>
</dbReference>